<sequence>MRSFVFKQKIIEGNRRTSKKRAASGSACLHHTRATYVPPHLHDRSPSSNFPAPPHAAPSLGNDRVGYRGLWVVVDGGGGSRLDHGVVVEEEVVVGIIKVVGGNARGSSM</sequence>
<protein>
    <submittedName>
        <fullName evidence="2">Uncharacterized protein</fullName>
    </submittedName>
</protein>
<evidence type="ECO:0000313" key="3">
    <source>
        <dbReference type="Proteomes" id="UP001162972"/>
    </source>
</evidence>
<dbReference type="AlphaFoldDB" id="A0AAD6JYD1"/>
<dbReference type="Proteomes" id="UP001162972">
    <property type="component" value="Chromosome 5"/>
</dbReference>
<gene>
    <name evidence="2" type="ORF">OIU84_005450</name>
</gene>
<name>A0AAD6JYD1_9ROSI</name>
<organism evidence="2 3">
    <name type="scientific">Salix udensis</name>
    <dbReference type="NCBI Taxonomy" id="889485"/>
    <lineage>
        <taxon>Eukaryota</taxon>
        <taxon>Viridiplantae</taxon>
        <taxon>Streptophyta</taxon>
        <taxon>Embryophyta</taxon>
        <taxon>Tracheophyta</taxon>
        <taxon>Spermatophyta</taxon>
        <taxon>Magnoliopsida</taxon>
        <taxon>eudicotyledons</taxon>
        <taxon>Gunneridae</taxon>
        <taxon>Pentapetalae</taxon>
        <taxon>rosids</taxon>
        <taxon>fabids</taxon>
        <taxon>Malpighiales</taxon>
        <taxon>Salicaceae</taxon>
        <taxon>Saliceae</taxon>
        <taxon>Salix</taxon>
    </lineage>
</organism>
<proteinExistence type="predicted"/>
<reference evidence="2 3" key="1">
    <citation type="journal article" date="2023" name="Int. J. Mol. Sci.">
        <title>De Novo Assembly and Annotation of 11 Diverse Shrub Willow (Salix) Genomes Reveals Novel Gene Organization in Sex-Linked Regions.</title>
        <authorList>
            <person name="Hyden B."/>
            <person name="Feng K."/>
            <person name="Yates T.B."/>
            <person name="Jawdy S."/>
            <person name="Cereghino C."/>
            <person name="Smart L.B."/>
            <person name="Muchero W."/>
        </authorList>
    </citation>
    <scope>NUCLEOTIDE SEQUENCE [LARGE SCALE GENOMIC DNA]</scope>
    <source>
        <tissue evidence="2">Shoot tip</tissue>
    </source>
</reference>
<comment type="caution">
    <text evidence="2">The sequence shown here is derived from an EMBL/GenBank/DDBJ whole genome shotgun (WGS) entry which is preliminary data.</text>
</comment>
<evidence type="ECO:0000256" key="1">
    <source>
        <dbReference type="SAM" id="MobiDB-lite"/>
    </source>
</evidence>
<feature type="region of interest" description="Disordered" evidence="1">
    <location>
        <begin position="37"/>
        <end position="59"/>
    </location>
</feature>
<keyword evidence="3" id="KW-1185">Reference proteome</keyword>
<dbReference type="EMBL" id="JAPFFJ010000013">
    <property type="protein sequence ID" value="KAJ6412399.1"/>
    <property type="molecule type" value="Genomic_DNA"/>
</dbReference>
<evidence type="ECO:0000313" key="2">
    <source>
        <dbReference type="EMBL" id="KAJ6412399.1"/>
    </source>
</evidence>
<accession>A0AAD6JYD1</accession>